<dbReference type="InterPro" id="IPR052028">
    <property type="entry name" value="HipA_Ser/Thr_kinase"/>
</dbReference>
<dbReference type="InterPro" id="IPR012893">
    <property type="entry name" value="HipA-like_C"/>
</dbReference>
<dbReference type="PANTHER" id="PTHR37419:SF8">
    <property type="entry name" value="TOXIN YJJJ"/>
    <property type="match status" value="1"/>
</dbReference>
<keyword evidence="2" id="KW-0808">Transferase</keyword>
<evidence type="ECO:0000256" key="3">
    <source>
        <dbReference type="ARBA" id="ARBA00022777"/>
    </source>
</evidence>
<evidence type="ECO:0000313" key="6">
    <source>
        <dbReference type="EMBL" id="BCO25954.1"/>
    </source>
</evidence>
<dbReference type="RefSeq" id="WP_223908613.1">
    <property type="nucleotide sequence ID" value="NZ_AP024238.1"/>
</dbReference>
<dbReference type="EMBL" id="AP024238">
    <property type="protein sequence ID" value="BCO25954.1"/>
    <property type="molecule type" value="Genomic_DNA"/>
</dbReference>
<evidence type="ECO:0000259" key="5">
    <source>
        <dbReference type="Pfam" id="PF13657"/>
    </source>
</evidence>
<evidence type="ECO:0000313" key="7">
    <source>
        <dbReference type="Proteomes" id="UP000824366"/>
    </source>
</evidence>
<evidence type="ECO:0000256" key="1">
    <source>
        <dbReference type="ARBA" id="ARBA00010164"/>
    </source>
</evidence>
<keyword evidence="3" id="KW-0418">Kinase</keyword>
<dbReference type="Pfam" id="PF07804">
    <property type="entry name" value="HipA_C"/>
    <property type="match status" value="1"/>
</dbReference>
<proteinExistence type="inferred from homology"/>
<feature type="domain" description="HipA N-terminal subdomain 1" evidence="5">
    <location>
        <begin position="11"/>
        <end position="122"/>
    </location>
</feature>
<dbReference type="PANTHER" id="PTHR37419">
    <property type="entry name" value="SERINE/THREONINE-PROTEIN KINASE TOXIN HIPA"/>
    <property type="match status" value="1"/>
</dbReference>
<reference evidence="6 7" key="1">
    <citation type="journal article" date="2021" name="Microbiol. Spectr.">
        <title>A Single Bacterium Capable of Oxidation and Reduction of Iron at Circumneutral pH.</title>
        <authorList>
            <person name="Kato S."/>
            <person name="Ohkuma M."/>
        </authorList>
    </citation>
    <scope>NUCLEOTIDE SEQUENCE [LARGE SCALE GENOMIC DNA]</scope>
    <source>
        <strain evidence="6 7">MIZ03</strain>
    </source>
</reference>
<dbReference type="Pfam" id="PF13657">
    <property type="entry name" value="Couple_hipA"/>
    <property type="match status" value="1"/>
</dbReference>
<sequence>MSTRARHTALLDVLMDGRAVGRLAQDPNERGAIWFQYDAQWLKSGYALSPFQPFALKTQAFKPLSKVFDGLHGVFNDALPDGWGLLLMDRALKRALDWDRHQIEPLDRLAYIGSRAMGALEFRPAMAQGPADPAVSLDSLAESALQMQEGSADDVLQALYLHGGSPGGARPKVTLAIERDGDQCISGFDTLPDNFDHWIVKFRARDADPPSMGRIELAYARMAQAAKVDMPPTRLISAKVRGKREDFFAVRRFDRAGNTKKHVISLGGMLEASHRLPIMDYGDVLKATLMATQDMREVHKAFRLMVFNVLAHNKDDHVKNFAFLRHGKGWAMTPAFDLTFSVGMGGQHTTSVSGEGLPRLASIAKIARDMQIKDWRETVAEVFAAVQAWEVFATEQKVPQPIWRAYRQAMQQSPCFAELTKTP</sequence>
<organism evidence="6 7">
    <name type="scientific">Rhodoferax lithotrophicus</name>
    <dbReference type="NCBI Taxonomy" id="2798804"/>
    <lineage>
        <taxon>Bacteria</taxon>
        <taxon>Pseudomonadati</taxon>
        <taxon>Pseudomonadota</taxon>
        <taxon>Betaproteobacteria</taxon>
        <taxon>Burkholderiales</taxon>
        <taxon>Comamonadaceae</taxon>
        <taxon>Rhodoferax</taxon>
    </lineage>
</organism>
<dbReference type="Proteomes" id="UP000824366">
    <property type="component" value="Chromosome"/>
</dbReference>
<feature type="domain" description="HipA-like C-terminal" evidence="4">
    <location>
        <begin position="165"/>
        <end position="388"/>
    </location>
</feature>
<keyword evidence="7" id="KW-1185">Reference proteome</keyword>
<protein>
    <recommendedName>
        <fullName evidence="8">DNA-binding transcriptional regulator</fullName>
    </recommendedName>
</protein>
<dbReference type="InterPro" id="IPR017508">
    <property type="entry name" value="HipA_N1"/>
</dbReference>
<name>A0ABM7MIH7_9BURK</name>
<accession>A0ABM7MIH7</accession>
<evidence type="ECO:0000259" key="4">
    <source>
        <dbReference type="Pfam" id="PF07804"/>
    </source>
</evidence>
<evidence type="ECO:0000256" key="2">
    <source>
        <dbReference type="ARBA" id="ARBA00022679"/>
    </source>
</evidence>
<comment type="similarity">
    <text evidence="1">Belongs to the HipA Ser/Thr kinase family.</text>
</comment>
<gene>
    <name evidence="6" type="ORF">MIZ03_0833</name>
</gene>
<evidence type="ECO:0008006" key="8">
    <source>
        <dbReference type="Google" id="ProtNLM"/>
    </source>
</evidence>